<gene>
    <name evidence="1" type="ORF">F383_22602</name>
</gene>
<sequence>MMPWPILLQSLTNVFWNPSHPINQSPQQKNRICSLVLYSETQGIDEKCGYCPPHFDGTEGIVHPPPLYFA</sequence>
<comment type="caution">
    <text evidence="1">The sequence shown here is derived from an EMBL/GenBank/DDBJ whole genome shotgun (WGS) entry which is preliminary data.</text>
</comment>
<accession>A0A0B0MQ06</accession>
<organism evidence="1 2">
    <name type="scientific">Gossypium arboreum</name>
    <name type="common">Tree cotton</name>
    <name type="synonym">Gossypium nanking</name>
    <dbReference type="NCBI Taxonomy" id="29729"/>
    <lineage>
        <taxon>Eukaryota</taxon>
        <taxon>Viridiplantae</taxon>
        <taxon>Streptophyta</taxon>
        <taxon>Embryophyta</taxon>
        <taxon>Tracheophyta</taxon>
        <taxon>Spermatophyta</taxon>
        <taxon>Magnoliopsida</taxon>
        <taxon>eudicotyledons</taxon>
        <taxon>Gunneridae</taxon>
        <taxon>Pentapetalae</taxon>
        <taxon>rosids</taxon>
        <taxon>malvids</taxon>
        <taxon>Malvales</taxon>
        <taxon>Malvaceae</taxon>
        <taxon>Malvoideae</taxon>
        <taxon>Gossypium</taxon>
    </lineage>
</organism>
<dbReference type="AlphaFoldDB" id="A0A0B0MQ06"/>
<dbReference type="EMBL" id="JRRC01203050">
    <property type="protein sequence ID" value="KHG01594.1"/>
    <property type="molecule type" value="Genomic_DNA"/>
</dbReference>
<protein>
    <submittedName>
        <fullName evidence="1">Biotin synthase</fullName>
    </submittedName>
</protein>
<dbReference type="Proteomes" id="UP000032142">
    <property type="component" value="Unassembled WGS sequence"/>
</dbReference>
<reference evidence="2" key="1">
    <citation type="submission" date="2014-09" db="EMBL/GenBank/DDBJ databases">
        <authorList>
            <person name="Mudge J."/>
            <person name="Ramaraj T."/>
            <person name="Lindquist I.E."/>
            <person name="Bharti A.K."/>
            <person name="Sundararajan A."/>
            <person name="Cameron C.T."/>
            <person name="Woodward J.E."/>
            <person name="May G.D."/>
            <person name="Brubaker C."/>
            <person name="Broadhvest J."/>
            <person name="Wilkins T.A."/>
        </authorList>
    </citation>
    <scope>NUCLEOTIDE SEQUENCE</scope>
    <source>
        <strain evidence="2">cv. AKA8401</strain>
    </source>
</reference>
<evidence type="ECO:0000313" key="2">
    <source>
        <dbReference type="Proteomes" id="UP000032142"/>
    </source>
</evidence>
<keyword evidence="2" id="KW-1185">Reference proteome</keyword>
<proteinExistence type="predicted"/>
<name>A0A0B0MQ06_GOSAR</name>
<evidence type="ECO:0000313" key="1">
    <source>
        <dbReference type="EMBL" id="KHG01594.1"/>
    </source>
</evidence>